<organism evidence="2 3">
    <name type="scientific">Mycobacterium ulcerans str. Harvey</name>
    <dbReference type="NCBI Taxonomy" id="1299332"/>
    <lineage>
        <taxon>Bacteria</taxon>
        <taxon>Bacillati</taxon>
        <taxon>Actinomycetota</taxon>
        <taxon>Actinomycetes</taxon>
        <taxon>Mycobacteriales</taxon>
        <taxon>Mycobacteriaceae</taxon>
        <taxon>Mycobacterium</taxon>
        <taxon>Mycobacterium ulcerans group</taxon>
    </lineage>
</organism>
<name>A0ABP3AUS7_MYCUL</name>
<proteinExistence type="predicted"/>
<reference evidence="2 3" key="1">
    <citation type="submission" date="2014-01" db="EMBL/GenBank/DDBJ databases">
        <authorList>
            <person name="Dobos K."/>
            <person name="Lenaerts A."/>
            <person name="Ordway D."/>
            <person name="DeGroote M.A."/>
            <person name="Parker T."/>
            <person name="Sizemore C."/>
            <person name="Tallon L.J."/>
            <person name="Sadzewicz L.K."/>
            <person name="Sengamalay N."/>
            <person name="Fraser C.M."/>
            <person name="Hine E."/>
            <person name="Shefchek K.A."/>
            <person name="Das S.P."/>
            <person name="Tettelin H."/>
        </authorList>
    </citation>
    <scope>NUCLEOTIDE SEQUENCE [LARGE SCALE GENOMIC DNA]</scope>
    <source>
        <strain evidence="2 3">Harvey</strain>
    </source>
</reference>
<sequence length="47" mass="4850">MSPTGACTMSGVSISSFEKVTSRHSKRPGATPARTHLAGHARKGSPI</sequence>
<gene>
    <name evidence="2" type="ORF">I551_9181</name>
</gene>
<evidence type="ECO:0000313" key="3">
    <source>
        <dbReference type="Proteomes" id="UP000020681"/>
    </source>
</evidence>
<dbReference type="Proteomes" id="UP000020681">
    <property type="component" value="Unassembled WGS sequence"/>
</dbReference>
<dbReference type="EMBL" id="JAOL01000057">
    <property type="protein sequence ID" value="EUA93551.1"/>
    <property type="molecule type" value="Genomic_DNA"/>
</dbReference>
<keyword evidence="3" id="KW-1185">Reference proteome</keyword>
<feature type="compositionally biased region" description="Basic residues" evidence="1">
    <location>
        <begin position="37"/>
        <end position="47"/>
    </location>
</feature>
<evidence type="ECO:0000313" key="2">
    <source>
        <dbReference type="EMBL" id="EUA93551.1"/>
    </source>
</evidence>
<keyword evidence="2" id="KW-0472">Membrane</keyword>
<evidence type="ECO:0000256" key="1">
    <source>
        <dbReference type="SAM" id="MobiDB-lite"/>
    </source>
</evidence>
<protein>
    <submittedName>
        <fullName evidence="2">Conserved transmembrane transport domain protein</fullName>
    </submittedName>
</protein>
<accession>A0ABP3AUS7</accession>
<feature type="region of interest" description="Disordered" evidence="1">
    <location>
        <begin position="17"/>
        <end position="47"/>
    </location>
</feature>
<comment type="caution">
    <text evidence="2">The sequence shown here is derived from an EMBL/GenBank/DDBJ whole genome shotgun (WGS) entry which is preliminary data.</text>
</comment>
<keyword evidence="2" id="KW-0812">Transmembrane</keyword>